<proteinExistence type="predicted"/>
<keyword evidence="2" id="KW-1185">Reference proteome</keyword>
<dbReference type="GO" id="GO:0042597">
    <property type="term" value="C:periplasmic space"/>
    <property type="evidence" value="ECO:0007669"/>
    <property type="project" value="InterPro"/>
</dbReference>
<reference evidence="2" key="1">
    <citation type="submission" date="2017-12" db="EMBL/GenBank/DDBJ databases">
        <title>Draft genome sequence of Telmatospirillum siberiense 26-4b1T, an acidotolerant peatland alphaproteobacterium potentially involved in sulfur cycling.</title>
        <authorList>
            <person name="Hausmann B."/>
            <person name="Pjevac P."/>
            <person name="Schreck K."/>
            <person name="Herbold C.W."/>
            <person name="Daims H."/>
            <person name="Wagner M."/>
            <person name="Pester M."/>
            <person name="Loy A."/>
        </authorList>
    </citation>
    <scope>NUCLEOTIDE SEQUENCE [LARGE SCALE GENOMIC DNA]</scope>
    <source>
        <strain evidence="2">26-4b1</strain>
    </source>
</reference>
<dbReference type="InterPro" id="IPR012899">
    <property type="entry name" value="LTXXQ"/>
</dbReference>
<comment type="caution">
    <text evidence="1">The sequence shown here is derived from an EMBL/GenBank/DDBJ whole genome shotgun (WGS) entry which is preliminary data.</text>
</comment>
<sequence length="167" mass="18439">MQVMFEYDRGRPFLRRARGVMTAGGILLACFSPLLIAGPGEAQPAPSAATTSQKDVPDYTETRIAELHDKMHISEGQAGQWEAVARVMRANAKAIEALTAESRKNEQSMTAVEDLRAYQEIVAAQAKSAQKLADAFDVLYQTMTDDQRKLADAVFRQYRQNAMKAGK</sequence>
<gene>
    <name evidence="1" type="ORF">CWS72_12655</name>
</gene>
<evidence type="ECO:0000313" key="2">
    <source>
        <dbReference type="Proteomes" id="UP000233293"/>
    </source>
</evidence>
<dbReference type="AlphaFoldDB" id="A0A2N3PUW1"/>
<evidence type="ECO:0000313" key="1">
    <source>
        <dbReference type="EMBL" id="PKU24180.1"/>
    </source>
</evidence>
<dbReference type="Proteomes" id="UP000233293">
    <property type="component" value="Unassembled WGS sequence"/>
</dbReference>
<evidence type="ECO:0008006" key="3">
    <source>
        <dbReference type="Google" id="ProtNLM"/>
    </source>
</evidence>
<accession>A0A2N3PUW1</accession>
<dbReference type="EMBL" id="PIUM01000013">
    <property type="protein sequence ID" value="PKU24180.1"/>
    <property type="molecule type" value="Genomic_DNA"/>
</dbReference>
<dbReference type="Pfam" id="PF07813">
    <property type="entry name" value="LTXXQ"/>
    <property type="match status" value="1"/>
</dbReference>
<organism evidence="1 2">
    <name type="scientific">Telmatospirillum siberiense</name>
    <dbReference type="NCBI Taxonomy" id="382514"/>
    <lineage>
        <taxon>Bacteria</taxon>
        <taxon>Pseudomonadati</taxon>
        <taxon>Pseudomonadota</taxon>
        <taxon>Alphaproteobacteria</taxon>
        <taxon>Rhodospirillales</taxon>
        <taxon>Rhodospirillaceae</taxon>
        <taxon>Telmatospirillum</taxon>
    </lineage>
</organism>
<name>A0A2N3PUW1_9PROT</name>
<protein>
    <recommendedName>
        <fullName evidence="3">LTXXQ motif family protein</fullName>
    </recommendedName>
</protein>